<organism evidence="2 3">
    <name type="scientific">Heterodermia speciosa</name>
    <dbReference type="NCBI Taxonomy" id="116794"/>
    <lineage>
        <taxon>Eukaryota</taxon>
        <taxon>Fungi</taxon>
        <taxon>Dikarya</taxon>
        <taxon>Ascomycota</taxon>
        <taxon>Pezizomycotina</taxon>
        <taxon>Lecanoromycetes</taxon>
        <taxon>OSLEUM clade</taxon>
        <taxon>Lecanoromycetidae</taxon>
        <taxon>Caliciales</taxon>
        <taxon>Physciaceae</taxon>
        <taxon>Heterodermia</taxon>
    </lineage>
</organism>
<dbReference type="AlphaFoldDB" id="A0A8H3G7C9"/>
<evidence type="ECO:0000256" key="1">
    <source>
        <dbReference type="SAM" id="MobiDB-lite"/>
    </source>
</evidence>
<dbReference type="OrthoDB" id="5422320at2759"/>
<dbReference type="InterPro" id="IPR024526">
    <property type="entry name" value="DUF3807"/>
</dbReference>
<feature type="region of interest" description="Disordered" evidence="1">
    <location>
        <begin position="113"/>
        <end position="234"/>
    </location>
</feature>
<name>A0A8H3G7C9_9LECA</name>
<gene>
    <name evidence="2" type="ORF">HETSPECPRED_000558</name>
</gene>
<feature type="compositionally biased region" description="Basic and acidic residues" evidence="1">
    <location>
        <begin position="185"/>
        <end position="209"/>
    </location>
</feature>
<dbReference type="Proteomes" id="UP000664521">
    <property type="component" value="Unassembled WGS sequence"/>
</dbReference>
<feature type="region of interest" description="Disordered" evidence="1">
    <location>
        <begin position="26"/>
        <end position="50"/>
    </location>
</feature>
<feature type="compositionally biased region" description="Basic and acidic residues" evidence="1">
    <location>
        <begin position="133"/>
        <end position="143"/>
    </location>
</feature>
<dbReference type="PANTHER" id="PTHR40642">
    <property type="entry name" value="YALI0F31295P"/>
    <property type="match status" value="1"/>
</dbReference>
<dbReference type="PANTHER" id="PTHR40642:SF1">
    <property type="entry name" value="YALI0F31295P"/>
    <property type="match status" value="1"/>
</dbReference>
<protein>
    <submittedName>
        <fullName evidence="2">Uncharacterized protein</fullName>
    </submittedName>
</protein>
<sequence length="234" mass="26723">MSSTPWIPPVTLADLEAFRARHFKDLPEPPANVEPAAHESTNENDDGLGYYPDGVKRTLTDEQIAMFRHSEIYALLRERQLKKENEDFDSSEELMPFKSQPEIVAVDQHIPEKGMKSKDNSDDEAEYAAFLEAEQKQFRDQAAHNKRKRAAPNIAQERNRDRSTRRITREMDSLGADETVLDYGDEPKEHSSHRDLDDLSGRKRIKYDDTESSSATPAKPAVEGRKIWWPTIGG</sequence>
<proteinExistence type="predicted"/>
<feature type="compositionally biased region" description="Basic and acidic residues" evidence="1">
    <location>
        <begin position="157"/>
        <end position="172"/>
    </location>
</feature>
<evidence type="ECO:0000313" key="3">
    <source>
        <dbReference type="Proteomes" id="UP000664521"/>
    </source>
</evidence>
<keyword evidence="3" id="KW-1185">Reference proteome</keyword>
<dbReference type="Pfam" id="PF12720">
    <property type="entry name" value="DUF3807"/>
    <property type="match status" value="1"/>
</dbReference>
<comment type="caution">
    <text evidence="2">The sequence shown here is derived from an EMBL/GenBank/DDBJ whole genome shotgun (WGS) entry which is preliminary data.</text>
</comment>
<accession>A0A8H3G7C9</accession>
<dbReference type="EMBL" id="CAJPDS010000102">
    <property type="protein sequence ID" value="CAF9937501.1"/>
    <property type="molecule type" value="Genomic_DNA"/>
</dbReference>
<reference evidence="2" key="1">
    <citation type="submission" date="2021-03" db="EMBL/GenBank/DDBJ databases">
        <authorList>
            <person name="Tagirdzhanova G."/>
        </authorList>
    </citation>
    <scope>NUCLEOTIDE SEQUENCE</scope>
</reference>
<evidence type="ECO:0000313" key="2">
    <source>
        <dbReference type="EMBL" id="CAF9937501.1"/>
    </source>
</evidence>